<evidence type="ECO:0000313" key="3">
    <source>
        <dbReference type="Proteomes" id="UP000231154"/>
    </source>
</evidence>
<dbReference type="AlphaFoldDB" id="A0A2H0PYP6"/>
<name>A0A2H0PYP6_9BACT</name>
<proteinExistence type="predicted"/>
<feature type="domain" description="Transcriptional repressor PaaX-like central Cas2-like" evidence="1">
    <location>
        <begin position="123"/>
        <end position="186"/>
    </location>
</feature>
<organism evidence="2 3">
    <name type="scientific">Candidatus Berkelbacteria bacterium CG11_big_fil_rev_8_21_14_0_20_42_15</name>
    <dbReference type="NCBI Taxonomy" id="1974517"/>
    <lineage>
        <taxon>Bacteria</taxon>
        <taxon>Candidatus Berkelbacteria</taxon>
    </lineage>
</organism>
<sequence length="200" mass="23369">MILNGRLNSYDSCDIIKKMKKTTKTKIGDKLVNITIDLLEYFYNVGGNTFDATISKQKAREIFYGNYYQTHTEVPFAKWLYRLRDQGYITYTPGSDSFEFTLKTKMKLIDKIGNIAVESIYYHFVSFDIPEKFSKARNAFRRALKALGFKRIQDSFWVINKDVYSFVQEIAFELKVEKYIVNIISAQSDIDGVLNKMFIN</sequence>
<dbReference type="Proteomes" id="UP000231154">
    <property type="component" value="Unassembled WGS sequence"/>
</dbReference>
<evidence type="ECO:0000259" key="1">
    <source>
        <dbReference type="Pfam" id="PF20803"/>
    </source>
</evidence>
<protein>
    <recommendedName>
        <fullName evidence="1">Transcriptional repressor PaaX-like central Cas2-like domain-containing protein</fullName>
    </recommendedName>
</protein>
<reference evidence="2 3" key="1">
    <citation type="submission" date="2017-09" db="EMBL/GenBank/DDBJ databases">
        <title>Depth-based differentiation of microbial function through sediment-hosted aquifers and enrichment of novel symbionts in the deep terrestrial subsurface.</title>
        <authorList>
            <person name="Probst A.J."/>
            <person name="Ladd B."/>
            <person name="Jarett J.K."/>
            <person name="Geller-Mcgrath D.E."/>
            <person name="Sieber C.M."/>
            <person name="Emerson J.B."/>
            <person name="Anantharaman K."/>
            <person name="Thomas B.C."/>
            <person name="Malmstrom R."/>
            <person name="Stieglmeier M."/>
            <person name="Klingl A."/>
            <person name="Woyke T."/>
            <person name="Ryan C.M."/>
            <person name="Banfield J.F."/>
        </authorList>
    </citation>
    <scope>NUCLEOTIDE SEQUENCE [LARGE SCALE GENOMIC DNA]</scope>
    <source>
        <strain evidence="2">CG11_big_fil_rev_8_21_14_0_20_42_15</strain>
    </source>
</reference>
<evidence type="ECO:0000313" key="2">
    <source>
        <dbReference type="EMBL" id="PIR27150.1"/>
    </source>
</evidence>
<dbReference type="EMBL" id="PCXF01000069">
    <property type="protein sequence ID" value="PIR27150.1"/>
    <property type="molecule type" value="Genomic_DNA"/>
</dbReference>
<dbReference type="InterPro" id="IPR048846">
    <property type="entry name" value="PaaX-like_central"/>
</dbReference>
<gene>
    <name evidence="2" type="ORF">COV40_02400</name>
</gene>
<comment type="caution">
    <text evidence="2">The sequence shown here is derived from an EMBL/GenBank/DDBJ whole genome shotgun (WGS) entry which is preliminary data.</text>
</comment>
<dbReference type="Pfam" id="PF20803">
    <property type="entry name" value="PaaX_M"/>
    <property type="match status" value="1"/>
</dbReference>
<accession>A0A2H0PYP6</accession>